<keyword evidence="8" id="KW-1185">Reference proteome</keyword>
<proteinExistence type="inferred from homology"/>
<evidence type="ECO:0008006" key="9">
    <source>
        <dbReference type="Google" id="ProtNLM"/>
    </source>
</evidence>
<evidence type="ECO:0000256" key="2">
    <source>
        <dbReference type="ARBA" id="ARBA00022490"/>
    </source>
</evidence>
<dbReference type="OrthoDB" id="268594at2759"/>
<dbReference type="Proteomes" id="UP000311382">
    <property type="component" value="Unassembled WGS sequence"/>
</dbReference>
<evidence type="ECO:0000313" key="7">
    <source>
        <dbReference type="EMBL" id="TNY21594.1"/>
    </source>
</evidence>
<feature type="region of interest" description="Disordered" evidence="6">
    <location>
        <begin position="80"/>
        <end position="112"/>
    </location>
</feature>
<feature type="region of interest" description="Disordered" evidence="6">
    <location>
        <begin position="1"/>
        <end position="23"/>
    </location>
</feature>
<comment type="subcellular location">
    <subcellularLocation>
        <location evidence="1">Cytoplasm</location>
    </subcellularLocation>
</comment>
<evidence type="ECO:0000256" key="1">
    <source>
        <dbReference type="ARBA" id="ARBA00004496"/>
    </source>
</evidence>
<name>A0A5C5FZU1_9BASI</name>
<dbReference type="InterPro" id="IPR051383">
    <property type="entry name" value="COX19"/>
</dbReference>
<evidence type="ECO:0000313" key="8">
    <source>
        <dbReference type="Proteomes" id="UP000311382"/>
    </source>
</evidence>
<sequence>MSFGRPATTSLSLGGAAPLKGSFPLDHDGECKDYMVRYLKCMKANKQQSTECRHLSKDYLKCRMDRGLMEKTDFEALGFQEGEGKGGATASQEGGAQPTVGAKHTQGPVPSR</sequence>
<evidence type="ECO:0000256" key="4">
    <source>
        <dbReference type="ARBA" id="ARBA00037279"/>
    </source>
</evidence>
<evidence type="ECO:0000256" key="6">
    <source>
        <dbReference type="SAM" id="MobiDB-lite"/>
    </source>
</evidence>
<reference evidence="7 8" key="1">
    <citation type="submission" date="2019-03" db="EMBL/GenBank/DDBJ databases">
        <title>Rhodosporidium diobovatum UCD-FST 08-225 genome sequencing, assembly, and annotation.</title>
        <authorList>
            <person name="Fakankun I.U."/>
            <person name="Fristensky B."/>
            <person name="Levin D.B."/>
        </authorList>
    </citation>
    <scope>NUCLEOTIDE SEQUENCE [LARGE SCALE GENOMIC DNA]</scope>
    <source>
        <strain evidence="7 8">UCD-FST 08-225</strain>
    </source>
</reference>
<gene>
    <name evidence="7" type="ORF">DMC30DRAFT_195009</name>
</gene>
<organism evidence="7 8">
    <name type="scientific">Rhodotorula diobovata</name>
    <dbReference type="NCBI Taxonomy" id="5288"/>
    <lineage>
        <taxon>Eukaryota</taxon>
        <taxon>Fungi</taxon>
        <taxon>Dikarya</taxon>
        <taxon>Basidiomycota</taxon>
        <taxon>Pucciniomycotina</taxon>
        <taxon>Microbotryomycetes</taxon>
        <taxon>Sporidiobolales</taxon>
        <taxon>Sporidiobolaceae</taxon>
        <taxon>Rhodotorula</taxon>
    </lineage>
</organism>
<evidence type="ECO:0000256" key="5">
    <source>
        <dbReference type="ARBA" id="ARBA00038223"/>
    </source>
</evidence>
<accession>A0A5C5FZU1</accession>
<comment type="caution">
    <text evidence="7">The sequence shown here is derived from an EMBL/GenBank/DDBJ whole genome shotgun (WGS) entry which is preliminary data.</text>
</comment>
<dbReference type="PROSITE" id="PS51808">
    <property type="entry name" value="CHCH"/>
    <property type="match status" value="1"/>
</dbReference>
<dbReference type="AlphaFoldDB" id="A0A5C5FZU1"/>
<dbReference type="GO" id="GO:0033617">
    <property type="term" value="P:mitochondrial respiratory chain complex IV assembly"/>
    <property type="evidence" value="ECO:0007669"/>
    <property type="project" value="TreeGrafter"/>
</dbReference>
<dbReference type="EMBL" id="SOZI01000040">
    <property type="protein sequence ID" value="TNY21594.1"/>
    <property type="molecule type" value="Genomic_DNA"/>
</dbReference>
<keyword evidence="2" id="KW-0963">Cytoplasm</keyword>
<dbReference type="PANTHER" id="PTHR21107:SF2">
    <property type="entry name" value="CYTOCHROME C OXIDASE ASSEMBLY PROTEIN COX19"/>
    <property type="match status" value="1"/>
</dbReference>
<comment type="function">
    <text evidence="4">Required for the assembly of mitochondrial cytochrome c oxidase.</text>
</comment>
<keyword evidence="3" id="KW-1015">Disulfide bond</keyword>
<comment type="similarity">
    <text evidence="5">Belongs to the COX19 family.</text>
</comment>
<evidence type="ECO:0000256" key="3">
    <source>
        <dbReference type="ARBA" id="ARBA00023157"/>
    </source>
</evidence>
<dbReference type="GO" id="GO:0005758">
    <property type="term" value="C:mitochondrial intermembrane space"/>
    <property type="evidence" value="ECO:0007669"/>
    <property type="project" value="TreeGrafter"/>
</dbReference>
<protein>
    <recommendedName>
        <fullName evidence="9">CHCH domain-containing protein</fullName>
    </recommendedName>
</protein>
<dbReference type="PANTHER" id="PTHR21107">
    <property type="entry name" value="CYTOCHROME C OXIDASE ASSEMBLY PROTEIN COX19"/>
    <property type="match status" value="1"/>
</dbReference>
<dbReference type="STRING" id="5288.A0A5C5FZU1"/>